<dbReference type="PROSITE" id="PS50011">
    <property type="entry name" value="PROTEIN_KINASE_DOM"/>
    <property type="match status" value="1"/>
</dbReference>
<dbReference type="AlphaFoldDB" id="A0A7I8W8I1"/>
<feature type="active site" description="Proton acceptor" evidence="8">
    <location>
        <position position="139"/>
    </location>
</feature>
<comment type="function">
    <text evidence="7">Serine/threonine kinase that plays a role in the response to environmental stress. Appears to act upstream of the JUN N-terminal pathway.</text>
</comment>
<feature type="binding site" evidence="9">
    <location>
        <begin position="24"/>
        <end position="32"/>
    </location>
    <ligand>
        <name>ATP</name>
        <dbReference type="ChEBI" id="CHEBI:30616"/>
    </ligand>
</feature>
<evidence type="ECO:0000256" key="7">
    <source>
        <dbReference type="PIRNR" id="PIRNR038172"/>
    </source>
</evidence>
<keyword evidence="7" id="KW-0723">Serine/threonine-protein kinase</keyword>
<dbReference type="InterPro" id="IPR011009">
    <property type="entry name" value="Kinase-like_dom_sf"/>
</dbReference>
<evidence type="ECO:0000259" key="13">
    <source>
        <dbReference type="PROSITE" id="PS50219"/>
    </source>
</evidence>
<dbReference type="Pfam" id="PF00780">
    <property type="entry name" value="CNH"/>
    <property type="match status" value="1"/>
</dbReference>
<comment type="caution">
    <text evidence="14">The sequence shown here is derived from an EMBL/GenBank/DDBJ whole genome shotgun (WGS) entry which is preliminary data.</text>
</comment>
<evidence type="ECO:0000256" key="9">
    <source>
        <dbReference type="PIRSR" id="PIRSR038172-2"/>
    </source>
</evidence>
<dbReference type="InterPro" id="IPR017441">
    <property type="entry name" value="Protein_kinase_ATP_BS"/>
</dbReference>
<dbReference type="SUPFAM" id="SSF56112">
    <property type="entry name" value="Protein kinase-like (PK-like)"/>
    <property type="match status" value="1"/>
</dbReference>
<dbReference type="OrthoDB" id="8693905at2759"/>
<evidence type="ECO:0000313" key="14">
    <source>
        <dbReference type="EMBL" id="CAD5123901.1"/>
    </source>
</evidence>
<keyword evidence="15" id="KW-1185">Reference proteome</keyword>
<comment type="cofactor">
    <cofactor evidence="1 7">
        <name>Mg(2+)</name>
        <dbReference type="ChEBI" id="CHEBI:18420"/>
    </cofactor>
</comment>
<dbReference type="Gene3D" id="1.10.510.10">
    <property type="entry name" value="Transferase(Phosphotransferase) domain 1"/>
    <property type="match status" value="1"/>
</dbReference>
<accession>A0A7I8W8I1</accession>
<evidence type="ECO:0000256" key="6">
    <source>
        <dbReference type="ARBA" id="ARBA00022840"/>
    </source>
</evidence>
<dbReference type="SMART" id="SM00220">
    <property type="entry name" value="S_TKc"/>
    <property type="match status" value="1"/>
</dbReference>
<dbReference type="EC" id="2.7.11.1" evidence="7"/>
<evidence type="ECO:0000259" key="12">
    <source>
        <dbReference type="PROSITE" id="PS50011"/>
    </source>
</evidence>
<evidence type="ECO:0000256" key="8">
    <source>
        <dbReference type="PIRSR" id="PIRSR038172-1"/>
    </source>
</evidence>
<dbReference type="GO" id="GO:0005524">
    <property type="term" value="F:ATP binding"/>
    <property type="evidence" value="ECO:0007669"/>
    <property type="project" value="UniProtKB-UniRule"/>
</dbReference>
<dbReference type="InterPro" id="IPR000719">
    <property type="entry name" value="Prot_kinase_dom"/>
</dbReference>
<dbReference type="PROSITE" id="PS50219">
    <property type="entry name" value="CNH"/>
    <property type="match status" value="1"/>
</dbReference>
<keyword evidence="7" id="KW-0418">Kinase</keyword>
<organism evidence="14 15">
    <name type="scientific">Dimorphilus gyrociliatus</name>
    <dbReference type="NCBI Taxonomy" id="2664684"/>
    <lineage>
        <taxon>Eukaryota</taxon>
        <taxon>Metazoa</taxon>
        <taxon>Spiralia</taxon>
        <taxon>Lophotrochozoa</taxon>
        <taxon>Annelida</taxon>
        <taxon>Polychaeta</taxon>
        <taxon>Polychaeta incertae sedis</taxon>
        <taxon>Dinophilidae</taxon>
        <taxon>Dimorphilus</taxon>
    </lineage>
</organism>
<dbReference type="PROSITE" id="PS00108">
    <property type="entry name" value="PROTEIN_KINASE_ST"/>
    <property type="match status" value="1"/>
</dbReference>
<evidence type="ECO:0000313" key="15">
    <source>
        <dbReference type="Proteomes" id="UP000549394"/>
    </source>
</evidence>
<gene>
    <name evidence="14" type="ORF">DGYR_LOCUS11529</name>
</gene>
<dbReference type="Proteomes" id="UP000549394">
    <property type="component" value="Unassembled WGS sequence"/>
</dbReference>
<keyword evidence="4 7" id="KW-0808">Transferase</keyword>
<reference evidence="14 15" key="1">
    <citation type="submission" date="2020-08" db="EMBL/GenBank/DDBJ databases">
        <authorList>
            <person name="Hejnol A."/>
        </authorList>
    </citation>
    <scope>NUCLEOTIDE SEQUENCE [LARGE SCALE GENOMIC DNA]</scope>
</reference>
<feature type="domain" description="CNH" evidence="13">
    <location>
        <begin position="475"/>
        <end position="785"/>
    </location>
</feature>
<evidence type="ECO:0000256" key="5">
    <source>
        <dbReference type="ARBA" id="ARBA00022741"/>
    </source>
</evidence>
<feature type="domain" description="Protein kinase" evidence="12">
    <location>
        <begin position="18"/>
        <end position="277"/>
    </location>
</feature>
<evidence type="ECO:0000256" key="4">
    <source>
        <dbReference type="ARBA" id="ARBA00022679"/>
    </source>
</evidence>
<evidence type="ECO:0000256" key="10">
    <source>
        <dbReference type="PROSITE-ProRule" id="PRU10141"/>
    </source>
</evidence>
<evidence type="ECO:0000256" key="2">
    <source>
        <dbReference type="ARBA" id="ARBA00008874"/>
    </source>
</evidence>
<dbReference type="SMART" id="SM00036">
    <property type="entry name" value="CNH"/>
    <property type="match status" value="1"/>
</dbReference>
<dbReference type="InterPro" id="IPR001180">
    <property type="entry name" value="CNH_dom"/>
</dbReference>
<dbReference type="InterPro" id="IPR050629">
    <property type="entry name" value="STE20/SPS1-PAK"/>
</dbReference>
<keyword evidence="6 7" id="KW-0067">ATP-binding</keyword>
<comment type="catalytic activity">
    <reaction evidence="7">
        <text>L-threonyl-[protein] + ATP = O-phospho-L-threonyl-[protein] + ADP + H(+)</text>
        <dbReference type="Rhea" id="RHEA:46608"/>
        <dbReference type="Rhea" id="RHEA-COMP:11060"/>
        <dbReference type="Rhea" id="RHEA-COMP:11605"/>
        <dbReference type="ChEBI" id="CHEBI:15378"/>
        <dbReference type="ChEBI" id="CHEBI:30013"/>
        <dbReference type="ChEBI" id="CHEBI:30616"/>
        <dbReference type="ChEBI" id="CHEBI:61977"/>
        <dbReference type="ChEBI" id="CHEBI:456216"/>
        <dbReference type="EC" id="2.7.11.1"/>
    </reaction>
</comment>
<feature type="region of interest" description="Disordered" evidence="11">
    <location>
        <begin position="427"/>
        <end position="455"/>
    </location>
</feature>
<proteinExistence type="inferred from homology"/>
<dbReference type="Pfam" id="PF00069">
    <property type="entry name" value="Pkinase"/>
    <property type="match status" value="1"/>
</dbReference>
<name>A0A7I8W8I1_9ANNE</name>
<dbReference type="InterPro" id="IPR008271">
    <property type="entry name" value="Ser/Thr_kinase_AS"/>
</dbReference>
<protein>
    <recommendedName>
        <fullName evidence="7">Mitogen-activated protein kinase kinase kinase kinase</fullName>
        <ecNumber evidence="7">2.7.11.1</ecNumber>
    </recommendedName>
</protein>
<dbReference type="EMBL" id="CAJFCJ010000019">
    <property type="protein sequence ID" value="CAD5123901.1"/>
    <property type="molecule type" value="Genomic_DNA"/>
</dbReference>
<comment type="catalytic activity">
    <reaction evidence="7">
        <text>L-seryl-[protein] + ATP = O-phospho-L-seryl-[protein] + ADP + H(+)</text>
        <dbReference type="Rhea" id="RHEA:17989"/>
        <dbReference type="Rhea" id="RHEA-COMP:9863"/>
        <dbReference type="Rhea" id="RHEA-COMP:11604"/>
        <dbReference type="ChEBI" id="CHEBI:15378"/>
        <dbReference type="ChEBI" id="CHEBI:29999"/>
        <dbReference type="ChEBI" id="CHEBI:30616"/>
        <dbReference type="ChEBI" id="CHEBI:83421"/>
        <dbReference type="ChEBI" id="CHEBI:456216"/>
        <dbReference type="EC" id="2.7.11.1"/>
    </reaction>
</comment>
<evidence type="ECO:0000256" key="3">
    <source>
        <dbReference type="ARBA" id="ARBA00022553"/>
    </source>
</evidence>
<sequence length="815" mass="93540">MNRCTDNLIINRNPKEDWRILRQIGNGTYGQVYLAQSLRDRNVKCAMKDIQIDPKDKIEIIEQEIQVLSECDNQNIVKFYKSYRRRDRLYICMELCDGGCMQDICAALGFLKENEIAIVSKEMLNGLSYLHKKKIVHRDIKGANVLLTAEGVIKLIDFGVASVLSASRSKCNTLIGTPYWMAPEVSSNTHKNIGYNDKCDIWAVGITAIEFADGRPPLFDLDPMKALQIIGKRNYKCPGLRNKNNWSPKFQNFLKLSLIRNPDKRPSADELLQDPFVANPILTRQITRLMMARYRRQDSDNEDFGNDDLLMHDPLENCTREKNNHIYNNSVQNSSSALGDEASNAPQPSLMDSIVEALPQLEERQRNHHKEFKLEMYDKSPRQTVDVRASQDENAGNERGYSGEYENTRVLPHYENHQIQEVDNSIVHRASRPIRPPKPPKRRGSSRRVILPNGVPPTPHARMGAGLYMIFYDCPLKINMAVCWVHPKTKDQHILFGSETGIYTFNLAEMHKVEFNLVHPRRCTWLKVIGDYLVSISGRSQCIWRHDLLACHSNENKKSGSFSVEKLPDLLKPKRFSSKHKETKDCHQACVSKSLKNDHIYLCAAVRRCVILMQWFDGEGMNKFVNMKKFDIQLPWNLSVFELINDPDSSKDYPLLCFGISKRENNRLQLRTLDWNSASNWLPEVGSENDLTVVRLIQLDLYNILVAFDHFVHIVDLNGHTSKRYHVSCVTFDFPISSLLYLKDESVLAFHDHGIQGRKLSTNEKTQDVIDGNKILRFLGHDKLVVLEGRPTNEPEANSSLYILTGHENMSESRS</sequence>
<evidence type="ECO:0000256" key="1">
    <source>
        <dbReference type="ARBA" id="ARBA00001946"/>
    </source>
</evidence>
<keyword evidence="5 7" id="KW-0547">Nucleotide-binding</keyword>
<dbReference type="InterPro" id="IPR021160">
    <property type="entry name" value="MAPKKKK"/>
</dbReference>
<dbReference type="PANTHER" id="PTHR48012:SF18">
    <property type="entry name" value="HAPPYHOUR, ISOFORM A"/>
    <property type="match status" value="1"/>
</dbReference>
<feature type="binding site" evidence="9 10">
    <location>
        <position position="48"/>
    </location>
    <ligand>
        <name>ATP</name>
        <dbReference type="ChEBI" id="CHEBI:30616"/>
    </ligand>
</feature>
<dbReference type="PANTHER" id="PTHR48012">
    <property type="entry name" value="STERILE20-LIKE KINASE, ISOFORM B-RELATED"/>
    <property type="match status" value="1"/>
</dbReference>
<dbReference type="PIRSF" id="PIRSF038172">
    <property type="entry name" value="MAPKKKK"/>
    <property type="match status" value="1"/>
</dbReference>
<keyword evidence="3" id="KW-0597">Phosphoprotein</keyword>
<dbReference type="GO" id="GO:0008349">
    <property type="term" value="F:MAP kinase kinase kinase kinase activity"/>
    <property type="evidence" value="ECO:0007669"/>
    <property type="project" value="InterPro"/>
</dbReference>
<feature type="region of interest" description="Disordered" evidence="11">
    <location>
        <begin position="380"/>
        <end position="404"/>
    </location>
</feature>
<evidence type="ECO:0000256" key="11">
    <source>
        <dbReference type="SAM" id="MobiDB-lite"/>
    </source>
</evidence>
<comment type="similarity">
    <text evidence="2 7">Belongs to the protein kinase superfamily. STE Ser/Thr protein kinase family. STE20 subfamily.</text>
</comment>
<dbReference type="GO" id="GO:0005737">
    <property type="term" value="C:cytoplasm"/>
    <property type="evidence" value="ECO:0007669"/>
    <property type="project" value="TreeGrafter"/>
</dbReference>
<dbReference type="PROSITE" id="PS00107">
    <property type="entry name" value="PROTEIN_KINASE_ATP"/>
    <property type="match status" value="1"/>
</dbReference>